<comment type="caution">
    <text evidence="7">The sequence shown here is derived from an EMBL/GenBank/DDBJ whole genome shotgun (WGS) entry which is preliminary data.</text>
</comment>
<accession>A0A4R8UFE9</accession>
<reference evidence="7 8" key="1">
    <citation type="submission" date="2019-03" db="EMBL/GenBank/DDBJ databases">
        <title>Genomics of glacier-inhabiting Cryobacterium strains.</title>
        <authorList>
            <person name="Liu Q."/>
            <person name="Xin Y.-H."/>
        </authorList>
    </citation>
    <scope>NUCLEOTIDE SEQUENCE [LARGE SCALE GENOMIC DNA]</scope>
    <source>
        <strain evidence="7 8">Sr47</strain>
    </source>
</reference>
<dbReference type="InterPro" id="IPR050109">
    <property type="entry name" value="HTH-type_TetR-like_transc_reg"/>
</dbReference>
<dbReference type="SUPFAM" id="SSF46689">
    <property type="entry name" value="Homeodomain-like"/>
    <property type="match status" value="1"/>
</dbReference>
<protein>
    <submittedName>
        <fullName evidence="7">TetR family transcriptional regulator</fullName>
    </submittedName>
</protein>
<dbReference type="PANTHER" id="PTHR30055">
    <property type="entry name" value="HTH-TYPE TRANSCRIPTIONAL REGULATOR RUTR"/>
    <property type="match status" value="1"/>
</dbReference>
<dbReference type="InterPro" id="IPR036271">
    <property type="entry name" value="Tet_transcr_reg_TetR-rel_C_sf"/>
</dbReference>
<proteinExistence type="predicted"/>
<dbReference type="GO" id="GO:0045892">
    <property type="term" value="P:negative regulation of DNA-templated transcription"/>
    <property type="evidence" value="ECO:0007669"/>
    <property type="project" value="InterPro"/>
</dbReference>
<dbReference type="PRINTS" id="PR00400">
    <property type="entry name" value="TETREPRESSOR"/>
</dbReference>
<evidence type="ECO:0000256" key="1">
    <source>
        <dbReference type="ARBA" id="ARBA00022491"/>
    </source>
</evidence>
<dbReference type="GO" id="GO:0000976">
    <property type="term" value="F:transcription cis-regulatory region binding"/>
    <property type="evidence" value="ECO:0007669"/>
    <property type="project" value="TreeGrafter"/>
</dbReference>
<dbReference type="Pfam" id="PF00440">
    <property type="entry name" value="TetR_N"/>
    <property type="match status" value="1"/>
</dbReference>
<evidence type="ECO:0000256" key="5">
    <source>
        <dbReference type="PROSITE-ProRule" id="PRU00335"/>
    </source>
</evidence>
<dbReference type="Proteomes" id="UP000297866">
    <property type="component" value="Unassembled WGS sequence"/>
</dbReference>
<keyword evidence="3 5" id="KW-0238">DNA-binding</keyword>
<dbReference type="Pfam" id="PF02909">
    <property type="entry name" value="TetR_C_1"/>
    <property type="match status" value="1"/>
</dbReference>
<dbReference type="SUPFAM" id="SSF48498">
    <property type="entry name" value="Tetracyclin repressor-like, C-terminal domain"/>
    <property type="match status" value="1"/>
</dbReference>
<dbReference type="OrthoDB" id="329481at2"/>
<name>A0A4R8UFE9_9MICO</name>
<evidence type="ECO:0000256" key="3">
    <source>
        <dbReference type="ARBA" id="ARBA00023125"/>
    </source>
</evidence>
<evidence type="ECO:0000313" key="7">
    <source>
        <dbReference type="EMBL" id="TFB52581.1"/>
    </source>
</evidence>
<dbReference type="Gene3D" id="1.10.10.60">
    <property type="entry name" value="Homeodomain-like"/>
    <property type="match status" value="1"/>
</dbReference>
<dbReference type="GO" id="GO:0046677">
    <property type="term" value="P:response to antibiotic"/>
    <property type="evidence" value="ECO:0007669"/>
    <property type="project" value="InterPro"/>
</dbReference>
<dbReference type="Gene3D" id="1.10.357.10">
    <property type="entry name" value="Tetracycline Repressor, domain 2"/>
    <property type="match status" value="1"/>
</dbReference>
<feature type="DNA-binding region" description="H-T-H motif" evidence="5">
    <location>
        <begin position="37"/>
        <end position="56"/>
    </location>
</feature>
<feature type="domain" description="HTH tetR-type" evidence="6">
    <location>
        <begin position="14"/>
        <end position="74"/>
    </location>
</feature>
<dbReference type="InterPro" id="IPR004111">
    <property type="entry name" value="Repressor_TetR_C"/>
</dbReference>
<evidence type="ECO:0000313" key="8">
    <source>
        <dbReference type="Proteomes" id="UP000297866"/>
    </source>
</evidence>
<dbReference type="AlphaFoldDB" id="A0A4R8UFE9"/>
<keyword evidence="4" id="KW-0804">Transcription</keyword>
<dbReference type="PROSITE" id="PS50977">
    <property type="entry name" value="HTH_TETR_2"/>
    <property type="match status" value="1"/>
</dbReference>
<dbReference type="InterPro" id="IPR003012">
    <property type="entry name" value="Tet_transcr_reg_TetR"/>
</dbReference>
<keyword evidence="1" id="KW-0678">Repressor</keyword>
<dbReference type="PANTHER" id="PTHR30055:SF151">
    <property type="entry name" value="TRANSCRIPTIONAL REGULATORY PROTEIN"/>
    <property type="match status" value="1"/>
</dbReference>
<dbReference type="InterPro" id="IPR009057">
    <property type="entry name" value="Homeodomain-like_sf"/>
</dbReference>
<evidence type="ECO:0000259" key="6">
    <source>
        <dbReference type="PROSITE" id="PS50977"/>
    </source>
</evidence>
<evidence type="ECO:0000256" key="4">
    <source>
        <dbReference type="ARBA" id="ARBA00023163"/>
    </source>
</evidence>
<gene>
    <name evidence="7" type="ORF">E3O23_06145</name>
</gene>
<dbReference type="EMBL" id="SOEZ01000033">
    <property type="protein sequence ID" value="TFB52581.1"/>
    <property type="molecule type" value="Genomic_DNA"/>
</dbReference>
<dbReference type="GO" id="GO:0003700">
    <property type="term" value="F:DNA-binding transcription factor activity"/>
    <property type="evidence" value="ECO:0007669"/>
    <property type="project" value="TreeGrafter"/>
</dbReference>
<evidence type="ECO:0000256" key="2">
    <source>
        <dbReference type="ARBA" id="ARBA00023015"/>
    </source>
</evidence>
<keyword evidence="8" id="KW-1185">Reference proteome</keyword>
<sequence length="227" mass="24779">MASPSKAGAPHRVRLNRERVLATAIALADAGGIESLTMRRLGEELGVEAMSLYNHIANKEDLLTGMIDAVFAEIELPSHSDNWKAALRKRSVSFRDALSRHPWATALKDSGTNPGPATLRHHDRVIGTLRNGGFSIALAAHAFSAVDSYIYGFAMQEKSLPFTTDEEAATMAHLMLAQLPANEYPYLAELTAEYVLRPGYNYGNEFPFGLDLILDALERARDAQPAG</sequence>
<organism evidence="7 8">
    <name type="scientific">Cryobacterium tagatosivorans</name>
    <dbReference type="NCBI Taxonomy" id="1259199"/>
    <lineage>
        <taxon>Bacteria</taxon>
        <taxon>Bacillati</taxon>
        <taxon>Actinomycetota</taxon>
        <taxon>Actinomycetes</taxon>
        <taxon>Micrococcales</taxon>
        <taxon>Microbacteriaceae</taxon>
        <taxon>Cryobacterium</taxon>
    </lineage>
</organism>
<dbReference type="InterPro" id="IPR001647">
    <property type="entry name" value="HTH_TetR"/>
</dbReference>
<keyword evidence="2" id="KW-0805">Transcription regulation</keyword>